<keyword evidence="2" id="KW-0812">Transmembrane</keyword>
<protein>
    <recommendedName>
        <fullName evidence="1">Signal peptidase I</fullName>
        <ecNumber evidence="1">3.4.21.89</ecNumber>
    </recommendedName>
</protein>
<sequence>MSRLRSLLLSLGAIVGSLCVLVAIGGVVAGVNPLVFRSGSMGPDIPAGALGFSRPVPATDLAVGDVVSVLTSDRTRVTHRIVDIAGTGETRSLTLQGDANGTPDTETYQVGRTDRLFWSVPLLGYAVAWLGSPLGLFLLGGVVLGLLAVIFKRRPQGGKRRATALMAAPVAVAVVVASTTGTAAAFTDTAPTSSGTLTAHTVISQAAPVCSNEGGILGLLGYSELTWSHVDTRYEYAYTATRVSTGAVVATGTITPAGPANSSVTLDITAALLSLTLGNVDFDVTIRSRLTQTSSWVAATATVSRVHSVNLLVGLSVRCGPA</sequence>
<reference evidence="4" key="1">
    <citation type="journal article" date="2019" name="Int. J. Syst. Evol. Microbiol.">
        <title>The Global Catalogue of Microorganisms (GCM) 10K type strain sequencing project: providing services to taxonomists for standard genome sequencing and annotation.</title>
        <authorList>
            <consortium name="The Broad Institute Genomics Platform"/>
            <consortium name="The Broad Institute Genome Sequencing Center for Infectious Disease"/>
            <person name="Wu L."/>
            <person name="Ma J."/>
        </authorList>
    </citation>
    <scope>NUCLEOTIDE SEQUENCE [LARGE SCALE GENOMIC DNA]</scope>
    <source>
        <strain evidence="4">JCM 17460</strain>
    </source>
</reference>
<dbReference type="Proteomes" id="UP001500301">
    <property type="component" value="Unassembled WGS sequence"/>
</dbReference>
<evidence type="ECO:0000313" key="4">
    <source>
        <dbReference type="Proteomes" id="UP001500301"/>
    </source>
</evidence>
<keyword evidence="2" id="KW-1133">Transmembrane helix</keyword>
<dbReference type="RefSeq" id="WP_218233651.1">
    <property type="nucleotide sequence ID" value="NZ_BAABBB010000018.1"/>
</dbReference>
<organism evidence="3 4">
    <name type="scientific">Nocardioides daeguensis</name>
    <dbReference type="NCBI Taxonomy" id="908359"/>
    <lineage>
        <taxon>Bacteria</taxon>
        <taxon>Bacillati</taxon>
        <taxon>Actinomycetota</taxon>
        <taxon>Actinomycetes</taxon>
        <taxon>Propionibacteriales</taxon>
        <taxon>Nocardioidaceae</taxon>
        <taxon>Nocardioides</taxon>
    </lineage>
</organism>
<evidence type="ECO:0000313" key="3">
    <source>
        <dbReference type="EMBL" id="GAA3542129.1"/>
    </source>
</evidence>
<dbReference type="EMBL" id="BAABBB010000018">
    <property type="protein sequence ID" value="GAA3542129.1"/>
    <property type="molecule type" value="Genomic_DNA"/>
</dbReference>
<gene>
    <name evidence="3" type="ORF">GCM10022263_31600</name>
</gene>
<name>A0ABP6VXS3_9ACTN</name>
<dbReference type="NCBIfam" id="TIGR02228">
    <property type="entry name" value="sigpep_I_arch"/>
    <property type="match status" value="1"/>
</dbReference>
<accession>A0ABP6VXS3</accession>
<feature type="transmembrane region" description="Helical" evidence="2">
    <location>
        <begin position="163"/>
        <end position="186"/>
    </location>
</feature>
<dbReference type="CDD" id="cd06462">
    <property type="entry name" value="Peptidase_S24_S26"/>
    <property type="match status" value="1"/>
</dbReference>
<feature type="transmembrane region" description="Helical" evidence="2">
    <location>
        <begin position="122"/>
        <end position="151"/>
    </location>
</feature>
<evidence type="ECO:0000256" key="2">
    <source>
        <dbReference type="SAM" id="Phobius"/>
    </source>
</evidence>
<keyword evidence="4" id="KW-1185">Reference proteome</keyword>
<proteinExistence type="predicted"/>
<comment type="caution">
    <text evidence="3">The sequence shown here is derived from an EMBL/GenBank/DDBJ whole genome shotgun (WGS) entry which is preliminary data.</text>
</comment>
<evidence type="ECO:0000256" key="1">
    <source>
        <dbReference type="NCBIfam" id="TIGR02228"/>
    </source>
</evidence>
<dbReference type="InterPro" id="IPR001733">
    <property type="entry name" value="Peptidase_S26B"/>
</dbReference>
<keyword evidence="2" id="KW-0472">Membrane</keyword>
<dbReference type="EC" id="3.4.21.89" evidence="1"/>